<dbReference type="GO" id="GO:0007508">
    <property type="term" value="P:larval heart development"/>
    <property type="evidence" value="ECO:0007669"/>
    <property type="project" value="TreeGrafter"/>
</dbReference>
<keyword evidence="3" id="KW-1185">Reference proteome</keyword>
<feature type="domain" description="Reverse transcriptase" evidence="1">
    <location>
        <begin position="154"/>
        <end position="271"/>
    </location>
</feature>
<organism evidence="2 3">
    <name type="scientific">Meganyctiphanes norvegica</name>
    <name type="common">Northern krill</name>
    <name type="synonym">Thysanopoda norvegica</name>
    <dbReference type="NCBI Taxonomy" id="48144"/>
    <lineage>
        <taxon>Eukaryota</taxon>
        <taxon>Metazoa</taxon>
        <taxon>Ecdysozoa</taxon>
        <taxon>Arthropoda</taxon>
        <taxon>Crustacea</taxon>
        <taxon>Multicrustacea</taxon>
        <taxon>Malacostraca</taxon>
        <taxon>Eumalacostraca</taxon>
        <taxon>Eucarida</taxon>
        <taxon>Euphausiacea</taxon>
        <taxon>Euphausiidae</taxon>
        <taxon>Meganyctiphanes</taxon>
    </lineage>
</organism>
<dbReference type="InterPro" id="IPR000477">
    <property type="entry name" value="RT_dom"/>
</dbReference>
<evidence type="ECO:0000313" key="3">
    <source>
        <dbReference type="Proteomes" id="UP001497623"/>
    </source>
</evidence>
<evidence type="ECO:0000259" key="1">
    <source>
        <dbReference type="Pfam" id="PF00078"/>
    </source>
</evidence>
<reference evidence="2 3" key="1">
    <citation type="submission" date="2024-05" db="EMBL/GenBank/DDBJ databases">
        <authorList>
            <person name="Wallberg A."/>
        </authorList>
    </citation>
    <scope>NUCLEOTIDE SEQUENCE [LARGE SCALE GENOMIC DNA]</scope>
</reference>
<accession>A0AAV2RGB0</accession>
<name>A0AAV2RGB0_MEGNR</name>
<dbReference type="GO" id="GO:0031012">
    <property type="term" value="C:extracellular matrix"/>
    <property type="evidence" value="ECO:0007669"/>
    <property type="project" value="TreeGrafter"/>
</dbReference>
<dbReference type="EMBL" id="CAXKWB010021232">
    <property type="protein sequence ID" value="CAL4123063.1"/>
    <property type="molecule type" value="Genomic_DNA"/>
</dbReference>
<proteinExistence type="predicted"/>
<dbReference type="Pfam" id="PF00078">
    <property type="entry name" value="RVT_1"/>
    <property type="match status" value="1"/>
</dbReference>
<dbReference type="AlphaFoldDB" id="A0AAV2RGB0"/>
<dbReference type="GO" id="GO:0061343">
    <property type="term" value="P:cell adhesion involved in heart morphogenesis"/>
    <property type="evidence" value="ECO:0007669"/>
    <property type="project" value="TreeGrafter"/>
</dbReference>
<dbReference type="PANTHER" id="PTHR33395">
    <property type="entry name" value="TRANSCRIPTASE, PUTATIVE-RELATED-RELATED"/>
    <property type="match status" value="1"/>
</dbReference>
<sequence length="273" mass="31435">MRKAKRLYEKKLIKGVWYNKKAFYRYVNSKLTVRPEITEIQNENGTIVDVDKLICDIFGKYFSSVHTAASSDNMPDMMDMFDTEISSIEITQEEVQARLEKLQVHKSCGPDNVHPFVLQRAASAISVPLTMIFNKSLNSGECPDDWRTANVTPIHKKGDRTDPSNYRPVSLTSQVCKILESIVRQHIIEHLTANNILSDRQHGFREGRSCLTNLLEIMESWTEILDENDGIDVAYLDFRKAFDLVSHRHLLYKMSKYGITQQVLNWVSSFLTN</sequence>
<evidence type="ECO:0000313" key="2">
    <source>
        <dbReference type="EMBL" id="CAL4123063.1"/>
    </source>
</evidence>
<dbReference type="SUPFAM" id="SSF56672">
    <property type="entry name" value="DNA/RNA polymerases"/>
    <property type="match status" value="1"/>
</dbReference>
<gene>
    <name evidence="2" type="ORF">MNOR_LOCUS23760</name>
</gene>
<comment type="caution">
    <text evidence="2">The sequence shown here is derived from an EMBL/GenBank/DDBJ whole genome shotgun (WGS) entry which is preliminary data.</text>
</comment>
<protein>
    <recommendedName>
        <fullName evidence="1">Reverse transcriptase domain-containing protein</fullName>
    </recommendedName>
</protein>
<dbReference type="InterPro" id="IPR043502">
    <property type="entry name" value="DNA/RNA_pol_sf"/>
</dbReference>
<dbReference type="Proteomes" id="UP001497623">
    <property type="component" value="Unassembled WGS sequence"/>
</dbReference>
<feature type="non-terminal residue" evidence="2">
    <location>
        <position position="273"/>
    </location>
</feature>
<dbReference type="CDD" id="cd01650">
    <property type="entry name" value="RT_nLTR_like"/>
    <property type="match status" value="1"/>
</dbReference>
<dbReference type="PANTHER" id="PTHR33395:SF22">
    <property type="entry name" value="REVERSE TRANSCRIPTASE DOMAIN-CONTAINING PROTEIN"/>
    <property type="match status" value="1"/>
</dbReference>
<dbReference type="GO" id="GO:0071897">
    <property type="term" value="P:DNA biosynthetic process"/>
    <property type="evidence" value="ECO:0007669"/>
    <property type="project" value="UniProtKB-ARBA"/>
</dbReference>